<comment type="cofactor">
    <cofactor evidence="1">
        <name>Mg(2+)</name>
        <dbReference type="ChEBI" id="CHEBI:18420"/>
    </cofactor>
</comment>
<dbReference type="GO" id="GO:0046872">
    <property type="term" value="F:metal ion binding"/>
    <property type="evidence" value="ECO:0007669"/>
    <property type="project" value="UniProtKB-KW"/>
</dbReference>
<evidence type="ECO:0000256" key="7">
    <source>
        <dbReference type="ARBA" id="ARBA00022679"/>
    </source>
</evidence>
<comment type="function">
    <text evidence="2">Catalyzes the phosphorylation of pyruvate to phosphoenolpyruvate.</text>
</comment>
<keyword evidence="7" id="KW-0808">Transferase</keyword>
<evidence type="ECO:0000256" key="4">
    <source>
        <dbReference type="ARBA" id="ARBA00007837"/>
    </source>
</evidence>
<evidence type="ECO:0000256" key="8">
    <source>
        <dbReference type="ARBA" id="ARBA00022723"/>
    </source>
</evidence>
<evidence type="ECO:0000259" key="15">
    <source>
        <dbReference type="Pfam" id="PF00391"/>
    </source>
</evidence>
<evidence type="ECO:0000256" key="13">
    <source>
        <dbReference type="ARBA" id="ARBA00033470"/>
    </source>
</evidence>
<proteinExistence type="inferred from homology"/>
<dbReference type="AlphaFoldDB" id="A0A915TZD1"/>
<organism evidence="17 18">
    <name type="scientific">Desulfolithobacter dissulfuricans</name>
    <dbReference type="NCBI Taxonomy" id="2795293"/>
    <lineage>
        <taxon>Bacteria</taxon>
        <taxon>Pseudomonadati</taxon>
        <taxon>Thermodesulfobacteriota</taxon>
        <taxon>Desulfobulbia</taxon>
        <taxon>Desulfobulbales</taxon>
        <taxon>Desulfobulbaceae</taxon>
        <taxon>Desulfolithobacter</taxon>
    </lineage>
</organism>
<dbReference type="InterPro" id="IPR036637">
    <property type="entry name" value="Phosphohistidine_dom_sf"/>
</dbReference>
<dbReference type="InterPro" id="IPR008279">
    <property type="entry name" value="PEP-util_enz_mobile_dom"/>
</dbReference>
<dbReference type="Pfam" id="PF01326">
    <property type="entry name" value="PPDK_N"/>
    <property type="match status" value="1"/>
</dbReference>
<dbReference type="EMBL" id="AP024233">
    <property type="protein sequence ID" value="BCO08626.1"/>
    <property type="molecule type" value="Genomic_DNA"/>
</dbReference>
<dbReference type="PANTHER" id="PTHR43030">
    <property type="entry name" value="PHOSPHOENOLPYRUVATE SYNTHASE"/>
    <property type="match status" value="1"/>
</dbReference>
<dbReference type="InterPro" id="IPR013815">
    <property type="entry name" value="ATP_grasp_subdomain_1"/>
</dbReference>
<keyword evidence="11" id="KW-0067">ATP-binding</keyword>
<evidence type="ECO:0000256" key="12">
    <source>
        <dbReference type="ARBA" id="ARBA00022842"/>
    </source>
</evidence>
<feature type="domain" description="Pyruvate phosphate dikinase AMP/ATP-binding" evidence="16">
    <location>
        <begin position="130"/>
        <end position="434"/>
    </location>
</feature>
<evidence type="ECO:0000259" key="16">
    <source>
        <dbReference type="Pfam" id="PF01326"/>
    </source>
</evidence>
<dbReference type="SUPFAM" id="SSF52009">
    <property type="entry name" value="Phosphohistidine domain"/>
    <property type="match status" value="1"/>
</dbReference>
<feature type="domain" description="PEP-utilising enzyme mobile" evidence="15">
    <location>
        <begin position="477"/>
        <end position="547"/>
    </location>
</feature>
<sequence>MTVANLFKHWTYRIFAPGVVLRETYEAFKELLVHDSRCHELMAEFEILYYEGKREDFAAVRKRYDRFSHEVEGMVSCLERMAPGAWVDLREYYRKFDFYVRFLLAPPSLNITPPYVLSLEDPALTPELGGNKAWNLGLLSRELGAPVPDGFVITTAAFNYLLEYNNLRSRIDELLAEIDIESSMSLARISARLQALVLEAEIPPDIREAVLSAYAGLEQRAGQEILVAVRSSAVAEDSGHSFAGQYTSVLGVGREKILDGLRQVLASKYSPQSLFYRITLGLGDEETPMGVLVLTMVDARASGVMYTRDPAASAADRLVIHAIFGLGEPLVSGEALPDIFAVSRKTLEVVAFHPGRHQVMRRLGQGELEDVPIPAEDQGESVLSEDEVRNLGRWGVRIEEYFASARDVEWAVGPDREIFLVQSRPLAVEESGGSGEQEESLPPITVKPLLSGGERASGGVACGEVYRVGAQHTLGDIPEGAILVTENTAPSLVRILSRLGGVVADKGSTAGHFATVCREFGVPLLVGTGEASRLLAHGMTVTLDADNRVVYPGRISLLLANRKRAGRPSREDLPWFKKLRAILDFITPLKLVDPASPDFAPRSCRSLHDIIRFVHEKAVQTMFSLGDSLTGSAGKCFRLQTDLPLDIYLIDVGDGLKPGRLQGDSVTLDQITSQPFLALWEGISHPGIDWHSREHFDWKTYDDVALAGGVAAQGSADLATYAVISRDYLNMNMRFGYHFTQVDALCGPEDRTNYCMLRFAGGGGEFTGRALRIEFLRRVLQELGFEVTVRADLLDGRLGEMDCDTLSRRLDMLGRLLGATKLMDMVLHDEHDVDVAVQAFFQGHYNFSSMESS</sequence>
<evidence type="ECO:0000256" key="3">
    <source>
        <dbReference type="ARBA" id="ARBA00004742"/>
    </source>
</evidence>
<dbReference type="SUPFAM" id="SSF56059">
    <property type="entry name" value="Glutathione synthetase ATP-binding domain-like"/>
    <property type="match status" value="1"/>
</dbReference>
<evidence type="ECO:0000256" key="5">
    <source>
        <dbReference type="ARBA" id="ARBA00011996"/>
    </source>
</evidence>
<evidence type="ECO:0000313" key="17">
    <source>
        <dbReference type="EMBL" id="BCO08626.1"/>
    </source>
</evidence>
<dbReference type="Pfam" id="PF00391">
    <property type="entry name" value="PEP-utilizers"/>
    <property type="match status" value="1"/>
</dbReference>
<dbReference type="InterPro" id="IPR006319">
    <property type="entry name" value="PEP_synth"/>
</dbReference>
<dbReference type="Proteomes" id="UP001063350">
    <property type="component" value="Chromosome"/>
</dbReference>
<evidence type="ECO:0000256" key="6">
    <source>
        <dbReference type="ARBA" id="ARBA00021623"/>
    </source>
</evidence>
<protein>
    <recommendedName>
        <fullName evidence="6">Phosphoenolpyruvate synthase</fullName>
        <ecNumber evidence="5">2.7.9.2</ecNumber>
    </recommendedName>
    <alternativeName>
        <fullName evidence="13">Pyruvate, water dikinase</fullName>
    </alternativeName>
</protein>
<evidence type="ECO:0000256" key="14">
    <source>
        <dbReference type="ARBA" id="ARBA00047700"/>
    </source>
</evidence>
<keyword evidence="8" id="KW-0479">Metal-binding</keyword>
<dbReference type="PANTHER" id="PTHR43030:SF1">
    <property type="entry name" value="PHOSPHOENOLPYRUVATE SYNTHASE"/>
    <property type="match status" value="1"/>
</dbReference>
<evidence type="ECO:0000256" key="1">
    <source>
        <dbReference type="ARBA" id="ARBA00001946"/>
    </source>
</evidence>
<keyword evidence="18" id="KW-1185">Reference proteome</keyword>
<dbReference type="GO" id="GO:0008986">
    <property type="term" value="F:pyruvate, water dikinase activity"/>
    <property type="evidence" value="ECO:0007669"/>
    <property type="project" value="UniProtKB-EC"/>
</dbReference>
<dbReference type="Gene3D" id="3.30.1490.20">
    <property type="entry name" value="ATP-grasp fold, A domain"/>
    <property type="match status" value="1"/>
</dbReference>
<gene>
    <name evidence="17" type="ORF">GF1_10020</name>
</gene>
<dbReference type="GO" id="GO:0005524">
    <property type="term" value="F:ATP binding"/>
    <property type="evidence" value="ECO:0007669"/>
    <property type="project" value="UniProtKB-KW"/>
</dbReference>
<dbReference type="InterPro" id="IPR002192">
    <property type="entry name" value="PPDK_AMP/ATP-bd"/>
</dbReference>
<evidence type="ECO:0000256" key="11">
    <source>
        <dbReference type="ARBA" id="ARBA00022840"/>
    </source>
</evidence>
<dbReference type="KEGG" id="ddu:GF1_10020"/>
<keyword evidence="17" id="KW-0670">Pyruvate</keyword>
<accession>A0A915TZD1</accession>
<evidence type="ECO:0000256" key="2">
    <source>
        <dbReference type="ARBA" id="ARBA00002988"/>
    </source>
</evidence>
<evidence type="ECO:0000256" key="9">
    <source>
        <dbReference type="ARBA" id="ARBA00022741"/>
    </source>
</evidence>
<comment type="similarity">
    <text evidence="4">Belongs to the PEP-utilizing enzyme family.</text>
</comment>
<comment type="pathway">
    <text evidence="3">Carbohydrate biosynthesis; gluconeogenesis.</text>
</comment>
<evidence type="ECO:0000256" key="10">
    <source>
        <dbReference type="ARBA" id="ARBA00022777"/>
    </source>
</evidence>
<dbReference type="EC" id="2.7.9.2" evidence="5"/>
<dbReference type="RefSeq" id="WP_267928524.1">
    <property type="nucleotide sequence ID" value="NZ_AP024233.1"/>
</dbReference>
<evidence type="ECO:0000313" key="18">
    <source>
        <dbReference type="Proteomes" id="UP001063350"/>
    </source>
</evidence>
<keyword evidence="10" id="KW-0418">Kinase</keyword>
<keyword evidence="12" id="KW-0460">Magnesium</keyword>
<name>A0A915TZD1_9BACT</name>
<dbReference type="Gene3D" id="3.30.470.20">
    <property type="entry name" value="ATP-grasp fold, B domain"/>
    <property type="match status" value="1"/>
</dbReference>
<comment type="catalytic activity">
    <reaction evidence="14">
        <text>pyruvate + ATP + H2O = phosphoenolpyruvate + AMP + phosphate + 2 H(+)</text>
        <dbReference type="Rhea" id="RHEA:11364"/>
        <dbReference type="ChEBI" id="CHEBI:15361"/>
        <dbReference type="ChEBI" id="CHEBI:15377"/>
        <dbReference type="ChEBI" id="CHEBI:15378"/>
        <dbReference type="ChEBI" id="CHEBI:30616"/>
        <dbReference type="ChEBI" id="CHEBI:43474"/>
        <dbReference type="ChEBI" id="CHEBI:58702"/>
        <dbReference type="ChEBI" id="CHEBI:456215"/>
        <dbReference type="EC" id="2.7.9.2"/>
    </reaction>
</comment>
<keyword evidence="9" id="KW-0547">Nucleotide-binding</keyword>
<reference evidence="17" key="1">
    <citation type="submission" date="2020-12" db="EMBL/GenBank/DDBJ databases">
        <title>Desulfobium dissulfuricans gen. nov., sp. nov., a novel mesophilic, sulfate-reducing bacterium isolated from a deep-sea hydrothermal vent.</title>
        <authorList>
            <person name="Hashimoto Y."/>
            <person name="Tame A."/>
            <person name="Sawayama S."/>
            <person name="Miyazaki J."/>
            <person name="Takai K."/>
            <person name="Nakagawa S."/>
        </authorList>
    </citation>
    <scope>NUCLEOTIDE SEQUENCE</scope>
    <source>
        <strain evidence="17">GF1</strain>
    </source>
</reference>
<dbReference type="Gene3D" id="3.50.30.10">
    <property type="entry name" value="Phosphohistidine domain"/>
    <property type="match status" value="1"/>
</dbReference>